<gene>
    <name evidence="2" type="ORF">RF55_10244</name>
</gene>
<comment type="caution">
    <text evidence="2">The sequence shown here is derived from an EMBL/GenBank/DDBJ whole genome shotgun (WGS) entry which is preliminary data.</text>
</comment>
<evidence type="ECO:0000256" key="1">
    <source>
        <dbReference type="SAM" id="MobiDB-lite"/>
    </source>
</evidence>
<evidence type="ECO:0000313" key="3">
    <source>
        <dbReference type="Proteomes" id="UP000036403"/>
    </source>
</evidence>
<dbReference type="Proteomes" id="UP000036403">
    <property type="component" value="Unassembled WGS sequence"/>
</dbReference>
<name>A0A0J7KIG2_LASNI</name>
<reference evidence="2 3" key="1">
    <citation type="submission" date="2015-04" db="EMBL/GenBank/DDBJ databases">
        <title>Lasius niger genome sequencing.</title>
        <authorList>
            <person name="Konorov E.A."/>
            <person name="Nikitin M.A."/>
            <person name="Kirill M.V."/>
            <person name="Chang P."/>
        </authorList>
    </citation>
    <scope>NUCLEOTIDE SEQUENCE [LARGE SCALE GENOMIC DNA]</scope>
    <source>
        <tissue evidence="2">Whole</tissue>
    </source>
</reference>
<protein>
    <submittedName>
        <fullName evidence="2">Uncharacterized protein</fullName>
    </submittedName>
</protein>
<dbReference type="AlphaFoldDB" id="A0A0J7KIG2"/>
<keyword evidence="3" id="KW-1185">Reference proteome</keyword>
<sequence length="127" mass="13460">MKGNIKMARLKPIDDPDDDDGGLKPSGESGHSIANHSPVMKPASTGQNGGGQKSIDQDHGNPKTSTNSGSTGSEAPSDIPASWPAWSGPKLSPSGPEKPTKDSAPAQPEPETHHKKHHKHHHHHHKH</sequence>
<accession>A0A0J7KIG2</accession>
<feature type="compositionally biased region" description="Polar residues" evidence="1">
    <location>
        <begin position="62"/>
        <end position="74"/>
    </location>
</feature>
<dbReference type="EMBL" id="LBMM01007098">
    <property type="protein sequence ID" value="KMQ90044.1"/>
    <property type="molecule type" value="Genomic_DNA"/>
</dbReference>
<evidence type="ECO:0000313" key="2">
    <source>
        <dbReference type="EMBL" id="KMQ90044.1"/>
    </source>
</evidence>
<dbReference type="PaxDb" id="67767-A0A0J7KIG2"/>
<feature type="compositionally biased region" description="Basic residues" evidence="1">
    <location>
        <begin position="113"/>
        <end position="127"/>
    </location>
</feature>
<feature type="region of interest" description="Disordered" evidence="1">
    <location>
        <begin position="1"/>
        <end position="127"/>
    </location>
</feature>
<proteinExistence type="predicted"/>
<organism evidence="2 3">
    <name type="scientific">Lasius niger</name>
    <name type="common">Black garden ant</name>
    <dbReference type="NCBI Taxonomy" id="67767"/>
    <lineage>
        <taxon>Eukaryota</taxon>
        <taxon>Metazoa</taxon>
        <taxon>Ecdysozoa</taxon>
        <taxon>Arthropoda</taxon>
        <taxon>Hexapoda</taxon>
        <taxon>Insecta</taxon>
        <taxon>Pterygota</taxon>
        <taxon>Neoptera</taxon>
        <taxon>Endopterygota</taxon>
        <taxon>Hymenoptera</taxon>
        <taxon>Apocrita</taxon>
        <taxon>Aculeata</taxon>
        <taxon>Formicoidea</taxon>
        <taxon>Formicidae</taxon>
        <taxon>Formicinae</taxon>
        <taxon>Lasius</taxon>
        <taxon>Lasius</taxon>
    </lineage>
</organism>